<reference evidence="2 3" key="1">
    <citation type="journal article" date="2021" name="MBio">
        <title>A New Model Trypanosomatid, Novymonas esmeraldas: Genomic Perception of Its 'Candidatus Pandoraea novymonadis' Endosymbiont.</title>
        <authorList>
            <person name="Zakharova A."/>
            <person name="Saura A."/>
            <person name="Butenko A."/>
            <person name="Podesvova L."/>
            <person name="Warmusova S."/>
            <person name="Kostygov A.Y."/>
            <person name="Nenarokova A."/>
            <person name="Lukes J."/>
            <person name="Opperdoes F.R."/>
            <person name="Yurchenko V."/>
        </authorList>
    </citation>
    <scope>NUCLEOTIDE SEQUENCE [LARGE SCALE GENOMIC DNA]</scope>
    <source>
        <strain evidence="2 3">E262AT.01</strain>
    </source>
</reference>
<organism evidence="2 3">
    <name type="scientific">Novymonas esmeraldas</name>
    <dbReference type="NCBI Taxonomy" id="1808958"/>
    <lineage>
        <taxon>Eukaryota</taxon>
        <taxon>Discoba</taxon>
        <taxon>Euglenozoa</taxon>
        <taxon>Kinetoplastea</taxon>
        <taxon>Metakinetoplastina</taxon>
        <taxon>Trypanosomatida</taxon>
        <taxon>Trypanosomatidae</taxon>
        <taxon>Novymonas</taxon>
    </lineage>
</organism>
<gene>
    <name evidence="2" type="ORF">NESM_000770200</name>
</gene>
<feature type="region of interest" description="Disordered" evidence="1">
    <location>
        <begin position="170"/>
        <end position="222"/>
    </location>
</feature>
<feature type="region of interest" description="Disordered" evidence="1">
    <location>
        <begin position="1"/>
        <end position="39"/>
    </location>
</feature>
<feature type="compositionally biased region" description="Low complexity" evidence="1">
    <location>
        <begin position="710"/>
        <end position="732"/>
    </location>
</feature>
<feature type="region of interest" description="Disordered" evidence="1">
    <location>
        <begin position="96"/>
        <end position="124"/>
    </location>
</feature>
<feature type="compositionally biased region" description="Low complexity" evidence="1">
    <location>
        <begin position="1"/>
        <end position="37"/>
    </location>
</feature>
<proteinExistence type="predicted"/>
<keyword evidence="3" id="KW-1185">Reference proteome</keyword>
<dbReference type="Proteomes" id="UP001430356">
    <property type="component" value="Unassembled WGS sequence"/>
</dbReference>
<name>A0AAW0EV82_9TRYP</name>
<sequence>MLADLAASSTSATHTRGPPPGASAALRLLPSAPPRRGTSAAQLRWASQRSSAEAYTFPVGRALRYVELGRRHHYHQQADDGAAELQELLAEMTFPATPSTASHATDRCGRAADDDSDGETAADDAVQTWTADEVRGRALVAEVSGFAKHHAHQLLLSFRALRRQIAEATAAARASVERDESPPPPPQPRGGTGPPDRTRRQPHPHGGDHPPSSRSRPPLPMPAHLAAALPHTLFCAALLLRVSGTFGVAETHVERLLDLCFSVSIFLAQEAAAAASTRPLHRTARGAAVPARSATSPPLHLAKVCPHSAGATAGLPQWTAPQLRSLHWSIVHFAAGVVQWGLLEHTGPLQDVRRTQRPYERLLQAHAALLCEQTRRCVDPAVWHELVLLKAGRRGAAAAAMETWFLGPDAATYAALFGGESRTRPSVEAHRHGGDHDHFDCHVPPRLQQRRLQLLPLLWLSLLCSHLHASPAMGEGRAVTWTAARHAFAATLPLFSCDARLDVSAWAVLHLLALPHDQCDASPPAAAMPDASLTEVCAFLARLEHTGAMLELAASLPRRAGTHAATAVHAHLASLLRRWFDATAATATAVAEAPPLSPRATRRGAGLSPALHTPIRTAAQLYRALLNVPCSALFLPPTTRRANGGGETSAPTQDRPQVRVTLDGVRLVNRMLLRVLLQWRSDDRGWRVLHSANVADTSASAQTRLRLPQGATTAGRGTSATDTANRRGSSSTTITTAVASAETPLAPASLPWRRHAASALDSRLQWEGELVCVLKAVQHLRALVGAGAVVDGESAAAAAAAAATGDGGGNDDDDLGSSVALLHVYVAPTVAAAARALAEQLGVSLLPWRLVLLHSEQVSLTSAEVQLLHSLDAALRSAAVVVRAAPSLGFDDDDDAAAATPYERVGTLPSVYRMSMEALLQSVS</sequence>
<feature type="compositionally biased region" description="Low complexity" evidence="1">
    <location>
        <begin position="209"/>
        <end position="222"/>
    </location>
</feature>
<comment type="caution">
    <text evidence="2">The sequence shown here is derived from an EMBL/GenBank/DDBJ whole genome shotgun (WGS) entry which is preliminary data.</text>
</comment>
<protein>
    <submittedName>
        <fullName evidence="2">Uncharacterized protein</fullName>
    </submittedName>
</protein>
<dbReference type="AlphaFoldDB" id="A0AAW0EV82"/>
<evidence type="ECO:0000313" key="2">
    <source>
        <dbReference type="EMBL" id="KAK7198137.1"/>
    </source>
</evidence>
<feature type="region of interest" description="Disordered" evidence="1">
    <location>
        <begin position="700"/>
        <end position="732"/>
    </location>
</feature>
<feature type="compositionally biased region" description="Basic and acidic residues" evidence="1">
    <location>
        <begin position="104"/>
        <end position="113"/>
    </location>
</feature>
<accession>A0AAW0EV82</accession>
<evidence type="ECO:0000313" key="3">
    <source>
        <dbReference type="Proteomes" id="UP001430356"/>
    </source>
</evidence>
<evidence type="ECO:0000256" key="1">
    <source>
        <dbReference type="SAM" id="MobiDB-lite"/>
    </source>
</evidence>
<dbReference type="EMBL" id="JAECZO010000134">
    <property type="protein sequence ID" value="KAK7198137.1"/>
    <property type="molecule type" value="Genomic_DNA"/>
</dbReference>